<dbReference type="Gene3D" id="3.40.630.30">
    <property type="match status" value="1"/>
</dbReference>
<gene>
    <name evidence="4" type="ORF">EW093_13305</name>
</gene>
<proteinExistence type="predicted"/>
<evidence type="ECO:0000313" key="4">
    <source>
        <dbReference type="EMBL" id="QEN05647.1"/>
    </source>
</evidence>
<protein>
    <submittedName>
        <fullName evidence="4">GNAT family N-acetyltransferase</fullName>
    </submittedName>
</protein>
<sequence>MTLNIKIIPISKKLELKQFDCGINELNVYLSQYSIANDKKNIGKTFVAVGEEHNFPLGYYTVSMVQVYFHELTDDIKKSLPKYPIPSMRIGKLAVSKGVQGKRIGAYLLRDSFLRAIRISEDVALKFIVVDALNEKSKEFYIRYGFIPLKDNPLKLVISLDTIKMAFLSFHNL</sequence>
<dbReference type="PANTHER" id="PTHR36449">
    <property type="entry name" value="ACETYLTRANSFERASE-RELATED"/>
    <property type="match status" value="1"/>
</dbReference>
<accession>A0A5C1QE35</accession>
<keyword evidence="5" id="KW-1185">Reference proteome</keyword>
<dbReference type="SUPFAM" id="SSF55729">
    <property type="entry name" value="Acyl-CoA N-acyltransferases (Nat)"/>
    <property type="match status" value="1"/>
</dbReference>
<evidence type="ECO:0000313" key="5">
    <source>
        <dbReference type="Proteomes" id="UP000323824"/>
    </source>
</evidence>
<organism evidence="4 5">
    <name type="scientific">Thiospirochaeta perfilievii</name>
    <dbReference type="NCBI Taxonomy" id="252967"/>
    <lineage>
        <taxon>Bacteria</taxon>
        <taxon>Pseudomonadati</taxon>
        <taxon>Spirochaetota</taxon>
        <taxon>Spirochaetia</taxon>
        <taxon>Spirochaetales</taxon>
        <taxon>Spirochaetaceae</taxon>
        <taxon>Thiospirochaeta</taxon>
    </lineage>
</organism>
<keyword evidence="2 4" id="KW-0808">Transferase</keyword>
<dbReference type="InterPro" id="IPR016181">
    <property type="entry name" value="Acyl_CoA_acyltransferase"/>
</dbReference>
<keyword evidence="3" id="KW-0012">Acyltransferase</keyword>
<evidence type="ECO:0000256" key="2">
    <source>
        <dbReference type="ARBA" id="ARBA00022679"/>
    </source>
</evidence>
<dbReference type="Proteomes" id="UP000323824">
    <property type="component" value="Chromosome"/>
</dbReference>
<dbReference type="AlphaFoldDB" id="A0A5C1QE35"/>
<dbReference type="RefSeq" id="WP_149568883.1">
    <property type="nucleotide sequence ID" value="NZ_CP035807.1"/>
</dbReference>
<dbReference type="GO" id="GO:0016746">
    <property type="term" value="F:acyltransferase activity"/>
    <property type="evidence" value="ECO:0007669"/>
    <property type="project" value="UniProtKB-KW"/>
</dbReference>
<dbReference type="OrthoDB" id="9799147at2"/>
<reference evidence="4 5" key="2">
    <citation type="submission" date="2019-09" db="EMBL/GenBank/DDBJ databases">
        <title>Complete Genome Sequence and Methylome Analysis of free living Spirochaetas.</title>
        <authorList>
            <person name="Leshcheva N."/>
            <person name="Mikheeva N."/>
        </authorList>
    </citation>
    <scope>NUCLEOTIDE SEQUENCE [LARGE SCALE GENOMIC DNA]</scope>
    <source>
        <strain evidence="4 5">P</strain>
    </source>
</reference>
<name>A0A5C1QE35_9SPIO</name>
<dbReference type="KEGG" id="sper:EW093_13305"/>
<reference evidence="4 5" key="1">
    <citation type="submission" date="2019-02" db="EMBL/GenBank/DDBJ databases">
        <authorList>
            <person name="Fomenkov A."/>
            <person name="Dubinina G."/>
            <person name="Grabovich M."/>
            <person name="Vincze T."/>
            <person name="Roberts R.J."/>
        </authorList>
    </citation>
    <scope>NUCLEOTIDE SEQUENCE [LARGE SCALE GENOMIC DNA]</scope>
    <source>
        <strain evidence="4 5">P</strain>
    </source>
</reference>
<evidence type="ECO:0000256" key="3">
    <source>
        <dbReference type="ARBA" id="ARBA00023315"/>
    </source>
</evidence>
<evidence type="ECO:0000256" key="1">
    <source>
        <dbReference type="ARBA" id="ARBA00022649"/>
    </source>
</evidence>
<keyword evidence="1" id="KW-1277">Toxin-antitoxin system</keyword>
<dbReference type="EMBL" id="CP035807">
    <property type="protein sequence ID" value="QEN05647.1"/>
    <property type="molecule type" value="Genomic_DNA"/>
</dbReference>
<dbReference type="PANTHER" id="PTHR36449:SF1">
    <property type="entry name" value="ACETYLTRANSFERASE"/>
    <property type="match status" value="1"/>
</dbReference>